<dbReference type="SMART" id="SM00345">
    <property type="entry name" value="HTH_GNTR"/>
    <property type="match status" value="1"/>
</dbReference>
<evidence type="ECO:0000313" key="6">
    <source>
        <dbReference type="Proteomes" id="UP001521931"/>
    </source>
</evidence>
<dbReference type="Pfam" id="PF07702">
    <property type="entry name" value="UTRA"/>
    <property type="match status" value="1"/>
</dbReference>
<dbReference type="SUPFAM" id="SSF46785">
    <property type="entry name" value="Winged helix' DNA-binding domain"/>
    <property type="match status" value="1"/>
</dbReference>
<dbReference type="PROSITE" id="PS50949">
    <property type="entry name" value="HTH_GNTR"/>
    <property type="match status" value="1"/>
</dbReference>
<dbReference type="PRINTS" id="PR00035">
    <property type="entry name" value="HTHGNTR"/>
</dbReference>
<dbReference type="Pfam" id="PF00392">
    <property type="entry name" value="GntR"/>
    <property type="match status" value="1"/>
</dbReference>
<dbReference type="InterPro" id="IPR036390">
    <property type="entry name" value="WH_DNA-bd_sf"/>
</dbReference>
<dbReference type="PANTHER" id="PTHR44846:SF17">
    <property type="entry name" value="GNTR-FAMILY TRANSCRIPTIONAL REGULATOR"/>
    <property type="match status" value="1"/>
</dbReference>
<dbReference type="InterPro" id="IPR050679">
    <property type="entry name" value="Bact_HTH_transcr_reg"/>
</dbReference>
<keyword evidence="2" id="KW-0238">DNA-binding</keyword>
<dbReference type="InterPro" id="IPR000524">
    <property type="entry name" value="Tscrpt_reg_HTH_GntR"/>
</dbReference>
<dbReference type="InterPro" id="IPR036388">
    <property type="entry name" value="WH-like_DNA-bd_sf"/>
</dbReference>
<dbReference type="InterPro" id="IPR011663">
    <property type="entry name" value="UTRA"/>
</dbReference>
<dbReference type="SMART" id="SM00866">
    <property type="entry name" value="UTRA"/>
    <property type="match status" value="1"/>
</dbReference>
<dbReference type="Proteomes" id="UP001521931">
    <property type="component" value="Unassembled WGS sequence"/>
</dbReference>
<evidence type="ECO:0000256" key="1">
    <source>
        <dbReference type="ARBA" id="ARBA00023015"/>
    </source>
</evidence>
<reference evidence="5 6" key="1">
    <citation type="submission" date="2022-02" db="EMBL/GenBank/DDBJ databases">
        <title>Uncovering new skin microbiome diversity through culturing and metagenomics.</title>
        <authorList>
            <person name="Conlan S."/>
            <person name="Deming C."/>
            <person name="Nisc Comparative Sequencing Program N."/>
            <person name="Segre J.A."/>
        </authorList>
    </citation>
    <scope>NUCLEOTIDE SEQUENCE [LARGE SCALE GENOMIC DNA]</scope>
    <source>
        <strain evidence="5 6">ACRQZ</strain>
    </source>
</reference>
<keyword evidence="1" id="KW-0805">Transcription regulation</keyword>
<name>A0ABS9PYV9_9MICO</name>
<gene>
    <name evidence="5" type="ORF">MHL29_02745</name>
</gene>
<evidence type="ECO:0000256" key="3">
    <source>
        <dbReference type="ARBA" id="ARBA00023163"/>
    </source>
</evidence>
<dbReference type="SUPFAM" id="SSF64288">
    <property type="entry name" value="Chorismate lyase-like"/>
    <property type="match status" value="1"/>
</dbReference>
<dbReference type="InterPro" id="IPR028978">
    <property type="entry name" value="Chorismate_lyase_/UTRA_dom_sf"/>
</dbReference>
<dbReference type="EMBL" id="JAKRCV010000005">
    <property type="protein sequence ID" value="MCG7320813.1"/>
    <property type="molecule type" value="Genomic_DNA"/>
</dbReference>
<accession>A0ABS9PYV9</accession>
<dbReference type="Gene3D" id="3.40.1410.10">
    <property type="entry name" value="Chorismate lyase-like"/>
    <property type="match status" value="1"/>
</dbReference>
<dbReference type="CDD" id="cd07377">
    <property type="entry name" value="WHTH_GntR"/>
    <property type="match status" value="1"/>
</dbReference>
<protein>
    <submittedName>
        <fullName evidence="5">GntR family transcriptional regulator</fullName>
    </submittedName>
</protein>
<evidence type="ECO:0000313" key="5">
    <source>
        <dbReference type="EMBL" id="MCG7320813.1"/>
    </source>
</evidence>
<evidence type="ECO:0000256" key="2">
    <source>
        <dbReference type="ARBA" id="ARBA00023125"/>
    </source>
</evidence>
<evidence type="ECO:0000259" key="4">
    <source>
        <dbReference type="PROSITE" id="PS50949"/>
    </source>
</evidence>
<dbReference type="RefSeq" id="WP_239262056.1">
    <property type="nucleotide sequence ID" value="NZ_JAKRCV010000005.1"/>
</dbReference>
<organism evidence="5 6">
    <name type="scientific">Arsenicicoccus bolidensis</name>
    <dbReference type="NCBI Taxonomy" id="229480"/>
    <lineage>
        <taxon>Bacteria</taxon>
        <taxon>Bacillati</taxon>
        <taxon>Actinomycetota</taxon>
        <taxon>Actinomycetes</taxon>
        <taxon>Micrococcales</taxon>
        <taxon>Intrasporangiaceae</taxon>
        <taxon>Arsenicicoccus</taxon>
    </lineage>
</organism>
<comment type="caution">
    <text evidence="5">The sequence shown here is derived from an EMBL/GenBank/DDBJ whole genome shotgun (WGS) entry which is preliminary data.</text>
</comment>
<keyword evidence="3" id="KW-0804">Transcription</keyword>
<dbReference type="PANTHER" id="PTHR44846">
    <property type="entry name" value="MANNOSYL-D-GLYCERATE TRANSPORT/METABOLISM SYSTEM REPRESSOR MNGR-RELATED"/>
    <property type="match status" value="1"/>
</dbReference>
<dbReference type="Gene3D" id="1.10.10.10">
    <property type="entry name" value="Winged helix-like DNA-binding domain superfamily/Winged helix DNA-binding domain"/>
    <property type="match status" value="1"/>
</dbReference>
<keyword evidence="6" id="KW-1185">Reference proteome</keyword>
<proteinExistence type="predicted"/>
<feature type="domain" description="HTH gntR-type" evidence="4">
    <location>
        <begin position="10"/>
        <end position="78"/>
    </location>
</feature>
<sequence length="260" mass="29027">MTRESPTENEQPSRRLARELRGQITAGDLAPGDKLPSERALAAEHGVARNTAREAVRLLADEGLVTAEHGRGVFVRGKNRLMRFGQRRYARTLRRETGLSPYRAEVEAQGRTPRVECTSITRITPAPEIAERLGIDPEAETVVRRENWYYADEEPMQVGVTYSPWHIVEGTPVADSAKMGKGSLYARFEEQGYAITSIREEVTARMPTPSEVAGLAIPDGVPVLDVTHTGYDEHGRPFEVTVFVMRADFNALDYRMSVED</sequence>